<feature type="domain" description="Core-binding (CB)" evidence="7">
    <location>
        <begin position="98"/>
        <end position="179"/>
    </location>
</feature>
<evidence type="ECO:0000259" key="6">
    <source>
        <dbReference type="PROSITE" id="PS51898"/>
    </source>
</evidence>
<dbReference type="GO" id="GO:0003677">
    <property type="term" value="F:DNA binding"/>
    <property type="evidence" value="ECO:0007669"/>
    <property type="project" value="UniProtKB-UniRule"/>
</dbReference>
<evidence type="ECO:0000256" key="1">
    <source>
        <dbReference type="ARBA" id="ARBA00008857"/>
    </source>
</evidence>
<dbReference type="InterPro" id="IPR025166">
    <property type="entry name" value="Integrase_DNA_bind_dom"/>
</dbReference>
<dbReference type="GO" id="GO:0015074">
    <property type="term" value="P:DNA integration"/>
    <property type="evidence" value="ECO:0007669"/>
    <property type="project" value="UniProtKB-KW"/>
</dbReference>
<keyword evidence="3 5" id="KW-0238">DNA-binding</keyword>
<dbReference type="Pfam" id="PF13356">
    <property type="entry name" value="Arm-DNA-bind_3"/>
    <property type="match status" value="1"/>
</dbReference>
<dbReference type="Pfam" id="PF22022">
    <property type="entry name" value="Phage_int_M"/>
    <property type="match status" value="1"/>
</dbReference>
<evidence type="ECO:0000256" key="5">
    <source>
        <dbReference type="PROSITE-ProRule" id="PRU01248"/>
    </source>
</evidence>
<dbReference type="Gene3D" id="3.30.160.390">
    <property type="entry name" value="Integrase, DNA-binding domain"/>
    <property type="match status" value="1"/>
</dbReference>
<keyword evidence="4" id="KW-0233">DNA recombination</keyword>
<dbReference type="InterPro" id="IPR038488">
    <property type="entry name" value="Integrase_DNA-bd_sf"/>
</dbReference>
<proteinExistence type="inferred from homology"/>
<evidence type="ECO:0000259" key="7">
    <source>
        <dbReference type="PROSITE" id="PS51900"/>
    </source>
</evidence>
<dbReference type="eggNOG" id="COG0582">
    <property type="taxonomic scope" value="Bacteria"/>
</dbReference>
<dbReference type="GO" id="GO:0006310">
    <property type="term" value="P:DNA recombination"/>
    <property type="evidence" value="ECO:0007669"/>
    <property type="project" value="UniProtKB-KW"/>
</dbReference>
<dbReference type="RefSeq" id="WP_035601691.1">
    <property type="nucleotide sequence ID" value="NZ_ARYM01000029.1"/>
</dbReference>
<dbReference type="Proteomes" id="UP000027100">
    <property type="component" value="Unassembled WGS sequence"/>
</dbReference>
<feature type="domain" description="Tyr recombinase" evidence="6">
    <location>
        <begin position="202"/>
        <end position="384"/>
    </location>
</feature>
<dbReference type="PROSITE" id="PS51898">
    <property type="entry name" value="TYR_RECOMBINASE"/>
    <property type="match status" value="1"/>
</dbReference>
<dbReference type="Gene3D" id="1.10.443.10">
    <property type="entry name" value="Intergrase catalytic core"/>
    <property type="match status" value="1"/>
</dbReference>
<gene>
    <name evidence="8" type="ORF">HPO_17385</name>
</gene>
<dbReference type="Gene3D" id="1.10.150.130">
    <property type="match status" value="1"/>
</dbReference>
<dbReference type="InterPro" id="IPR044068">
    <property type="entry name" value="CB"/>
</dbReference>
<comment type="caution">
    <text evidence="8">The sequence shown here is derived from an EMBL/GenBank/DDBJ whole genome shotgun (WGS) entry which is preliminary data.</text>
</comment>
<dbReference type="CDD" id="cd00801">
    <property type="entry name" value="INT_P4_C"/>
    <property type="match status" value="1"/>
</dbReference>
<comment type="similarity">
    <text evidence="1">Belongs to the 'phage' integrase family.</text>
</comment>
<reference evidence="8 9" key="1">
    <citation type="journal article" date="2014" name="Antonie Van Leeuwenhoek">
        <title>Hyphomonas beringensis sp. nov. and Hyphomonas chukchiensis sp. nov., isolated from surface seawater of the Bering Sea and Chukchi Sea.</title>
        <authorList>
            <person name="Li C."/>
            <person name="Lai Q."/>
            <person name="Li G."/>
            <person name="Dong C."/>
            <person name="Wang J."/>
            <person name="Liao Y."/>
            <person name="Shao Z."/>
        </authorList>
    </citation>
    <scope>NUCLEOTIDE SEQUENCE [LARGE SCALE GENOMIC DNA]</scope>
    <source>
        <strain evidence="8 9">PS728</strain>
    </source>
</reference>
<dbReference type="PROSITE" id="PS51900">
    <property type="entry name" value="CB"/>
    <property type="match status" value="1"/>
</dbReference>
<dbReference type="PANTHER" id="PTHR30629">
    <property type="entry name" value="PROPHAGE INTEGRASE"/>
    <property type="match status" value="1"/>
</dbReference>
<evidence type="ECO:0000256" key="4">
    <source>
        <dbReference type="ARBA" id="ARBA00023172"/>
    </source>
</evidence>
<dbReference type="OrthoDB" id="9795573at2"/>
<dbReference type="EMBL" id="ARYM01000029">
    <property type="protein sequence ID" value="KCZ96944.1"/>
    <property type="molecule type" value="Genomic_DNA"/>
</dbReference>
<keyword evidence="9" id="KW-1185">Reference proteome</keyword>
<evidence type="ECO:0000256" key="2">
    <source>
        <dbReference type="ARBA" id="ARBA00022908"/>
    </source>
</evidence>
<dbReference type="InterPro" id="IPR053876">
    <property type="entry name" value="Phage_int_M"/>
</dbReference>
<dbReference type="InterPro" id="IPR013762">
    <property type="entry name" value="Integrase-like_cat_sf"/>
</dbReference>
<dbReference type="InterPro" id="IPR011010">
    <property type="entry name" value="DNA_brk_join_enz"/>
</dbReference>
<keyword evidence="2" id="KW-0229">DNA integration</keyword>
<dbReference type="Pfam" id="PF00589">
    <property type="entry name" value="Phage_integrase"/>
    <property type="match status" value="1"/>
</dbReference>
<accession>A0A062VEM7</accession>
<sequence length="397" mass="46142">MKLTDLHIRKLKPGPRTARYSDGHGLFLEITPQGSKLWKMAYRFDGKQKTLSFGKYPFVSLLRAREKCAEAKAQLYDGLDPREKEKAEAAVKVARTEHTFAKIAAELQEKRKKEGISKTTLQKRDWFIRLINKDLGDMPITEIKPVDILVPLRRQEARGNYETARRMRSSIGQVFRYAVATARADHDPTFALRDALITPKVQHMAALTKREDFARLLQVIWTYEAGSEITRSALKLMAMLYTRPGELRLAHWNEFDFEKRVWTLPEERMKMRRPHHKPLAEPVIEILRKLQEQTGNRVRVFPSLTGNDRSISENTMNQALRRMSFTKEEMTPHGFRSSASSLLNESGLWNPDAIEAELAHADSNQVRRIYHRALYWEERVRMADWWADEVLAMAQAR</sequence>
<dbReference type="PATRIC" id="fig|1280954.3.peg.3509"/>
<evidence type="ECO:0000313" key="8">
    <source>
        <dbReference type="EMBL" id="KCZ96944.1"/>
    </source>
</evidence>
<evidence type="ECO:0000313" key="9">
    <source>
        <dbReference type="Proteomes" id="UP000027100"/>
    </source>
</evidence>
<name>A0A062VEM7_9PROT</name>
<organism evidence="8 9">
    <name type="scientific">Hyphomonas polymorpha PS728</name>
    <dbReference type="NCBI Taxonomy" id="1280954"/>
    <lineage>
        <taxon>Bacteria</taxon>
        <taxon>Pseudomonadati</taxon>
        <taxon>Pseudomonadota</taxon>
        <taxon>Alphaproteobacteria</taxon>
        <taxon>Hyphomonadales</taxon>
        <taxon>Hyphomonadaceae</taxon>
        <taxon>Hyphomonas</taxon>
    </lineage>
</organism>
<dbReference type="PANTHER" id="PTHR30629:SF2">
    <property type="entry name" value="PROPHAGE INTEGRASE INTS-RELATED"/>
    <property type="match status" value="1"/>
</dbReference>
<protein>
    <submittedName>
        <fullName evidence="8">Phage integrase family site specific recombinase</fullName>
    </submittedName>
</protein>
<dbReference type="InterPro" id="IPR010998">
    <property type="entry name" value="Integrase_recombinase_N"/>
</dbReference>
<dbReference type="InterPro" id="IPR050808">
    <property type="entry name" value="Phage_Integrase"/>
</dbReference>
<dbReference type="InterPro" id="IPR002104">
    <property type="entry name" value="Integrase_catalytic"/>
</dbReference>
<dbReference type="SUPFAM" id="SSF56349">
    <property type="entry name" value="DNA breaking-rejoining enzymes"/>
    <property type="match status" value="1"/>
</dbReference>
<evidence type="ECO:0000256" key="3">
    <source>
        <dbReference type="ARBA" id="ARBA00023125"/>
    </source>
</evidence>
<dbReference type="AlphaFoldDB" id="A0A062VEM7"/>